<reference evidence="1" key="1">
    <citation type="submission" date="2019-08" db="EMBL/GenBank/DDBJ databases">
        <authorList>
            <person name="Kucharzyk K."/>
            <person name="Murdoch R.W."/>
            <person name="Higgins S."/>
            <person name="Loffler F."/>
        </authorList>
    </citation>
    <scope>NUCLEOTIDE SEQUENCE</scope>
</reference>
<comment type="caution">
    <text evidence="1">The sequence shown here is derived from an EMBL/GenBank/DDBJ whole genome shotgun (WGS) entry which is preliminary data.</text>
</comment>
<evidence type="ECO:0000313" key="1">
    <source>
        <dbReference type="EMBL" id="MPN42917.1"/>
    </source>
</evidence>
<name>A0A645HVB3_9ZZZZ</name>
<gene>
    <name evidence="1" type="ORF">SDC9_190475</name>
</gene>
<dbReference type="EMBL" id="VSSQ01100967">
    <property type="protein sequence ID" value="MPN42917.1"/>
    <property type="molecule type" value="Genomic_DNA"/>
</dbReference>
<protein>
    <submittedName>
        <fullName evidence="1">Uncharacterized protein</fullName>
    </submittedName>
</protein>
<accession>A0A645HVB3</accession>
<dbReference type="AlphaFoldDB" id="A0A645HVB3"/>
<organism evidence="1">
    <name type="scientific">bioreactor metagenome</name>
    <dbReference type="NCBI Taxonomy" id="1076179"/>
    <lineage>
        <taxon>unclassified sequences</taxon>
        <taxon>metagenomes</taxon>
        <taxon>ecological metagenomes</taxon>
    </lineage>
</organism>
<proteinExistence type="predicted"/>
<sequence>MKMFQLQNLRDKKVNFKSELEFQNSIKIINTCINNIDDMYEYFYMYYKNNFSHFRNHLEAMNSLNTHFQLHESSLRNIINLNEYRNSLMIEFSKIELDMNNEISELIKEFDSLGNFTYESDNIGFYNNYYEKFFLMVIESYEQRKKIKEKITKEIRKVYKK</sequence>